<dbReference type="SUPFAM" id="SSF53474">
    <property type="entry name" value="alpha/beta-Hydrolases"/>
    <property type="match status" value="1"/>
</dbReference>
<evidence type="ECO:0000313" key="7">
    <source>
        <dbReference type="EMBL" id="PZP43286.1"/>
    </source>
</evidence>
<evidence type="ECO:0000256" key="4">
    <source>
        <dbReference type="ARBA" id="ARBA00022801"/>
    </source>
</evidence>
<evidence type="ECO:0000256" key="1">
    <source>
        <dbReference type="ARBA" id="ARBA00010040"/>
    </source>
</evidence>
<organism evidence="7 8">
    <name type="scientific">Pseudopedobacter saltans</name>
    <dbReference type="NCBI Taxonomy" id="151895"/>
    <lineage>
        <taxon>Bacteria</taxon>
        <taxon>Pseudomonadati</taxon>
        <taxon>Bacteroidota</taxon>
        <taxon>Sphingobacteriia</taxon>
        <taxon>Sphingobacteriales</taxon>
        <taxon>Sphingobacteriaceae</taxon>
        <taxon>Pseudopedobacter</taxon>
    </lineage>
</organism>
<dbReference type="AlphaFoldDB" id="A0A2W5GCH3"/>
<evidence type="ECO:0000313" key="8">
    <source>
        <dbReference type="Proteomes" id="UP000249645"/>
    </source>
</evidence>
<evidence type="ECO:0000256" key="5">
    <source>
        <dbReference type="SAM" id="SignalP"/>
    </source>
</evidence>
<dbReference type="Gene3D" id="2.120.10.30">
    <property type="entry name" value="TolB, C-terminal domain"/>
    <property type="match status" value="1"/>
</dbReference>
<dbReference type="InterPro" id="IPR001375">
    <property type="entry name" value="Peptidase_S9_cat"/>
</dbReference>
<dbReference type="InterPro" id="IPR029058">
    <property type="entry name" value="AB_hydrolase_fold"/>
</dbReference>
<keyword evidence="4" id="KW-0378">Hydrolase</keyword>
<dbReference type="PANTHER" id="PTHR42776">
    <property type="entry name" value="SERINE PEPTIDASE S9 FAMILY MEMBER"/>
    <property type="match status" value="1"/>
</dbReference>
<feature type="signal peptide" evidence="5">
    <location>
        <begin position="1"/>
        <end position="19"/>
    </location>
</feature>
<proteinExistence type="inferred from homology"/>
<sequence length="636" mass="72273">MKKILFALTLVAGMSTTQAQKVLTPEGLWQLGRVSPIGLSKDKNFIVYKVSIPNVQENKSHSKYYKIPFAGGTPLEIQEADTKTLLSDDRISPDGKYKISNEEVALQKVLGKDKYADLPNTTAQVYTSLNYRHWDTWFEGKFNHVFFEQVAAPNKKTDIMKDEPYFCPQQPFGGDEDFIFSRDSKKIIYVTRKEFGTAYAISTNTDIYEYDIASGTTKNLTESNKGYDVAPAFSINGKMAWLQMKTAGYEADKQDLVVMTNGFPVNLTAARDDIHVESFKWSEDGKSLFFTAPVDGTIQVFEVNDIGLTKMLPRIRQITKGDFDINNIVGQKGENLIVAKESMSNPSDLYSVTIKDGKLSQLTDANKEAYASFDNIKTERRWITTSDNKKMMVWIVFPPKFDASKKYPTLLYCQGGPQSPTTQFFSYRWNFQLMASQGYVVVVPCRRGQPGFGTKWNEAVSKDWGGQVLHDYLDAIDNVSKEKYVDTARRAAVGASFGGFSVFALAGMHEGRFKTFIAHDGVFDFRSMYGTTDELWFENWEKGGPYWDKDNKVAQRSFSQTPSNFVDKWNTPIMIVQGGKDFRVPIEQGQQAFQAAQLKGIKSKFLYFPDENHWVLKPQNAQVWQREFFGWLKETL</sequence>
<dbReference type="Pfam" id="PF00326">
    <property type="entry name" value="Peptidase_S9"/>
    <property type="match status" value="1"/>
</dbReference>
<dbReference type="Gene3D" id="3.40.50.1820">
    <property type="entry name" value="alpha/beta hydrolase"/>
    <property type="match status" value="1"/>
</dbReference>
<dbReference type="EMBL" id="QFOI01000380">
    <property type="protein sequence ID" value="PZP43286.1"/>
    <property type="molecule type" value="Genomic_DNA"/>
</dbReference>
<feature type="chain" id="PRO_5015986031" evidence="5">
    <location>
        <begin position="20"/>
        <end position="636"/>
    </location>
</feature>
<name>A0A2W5GCH3_9SPHI</name>
<evidence type="ECO:0000259" key="6">
    <source>
        <dbReference type="Pfam" id="PF00326"/>
    </source>
</evidence>
<keyword evidence="2" id="KW-0645">Protease</keyword>
<dbReference type="SUPFAM" id="SSF82171">
    <property type="entry name" value="DPP6 N-terminal domain-like"/>
    <property type="match status" value="1"/>
</dbReference>
<gene>
    <name evidence="7" type="ORF">DI598_15945</name>
</gene>
<comment type="similarity">
    <text evidence="1">Belongs to the peptidase S9C family.</text>
</comment>
<dbReference type="GO" id="GO:0006508">
    <property type="term" value="P:proteolysis"/>
    <property type="evidence" value="ECO:0007669"/>
    <property type="project" value="UniProtKB-KW"/>
</dbReference>
<dbReference type="GO" id="GO:0004252">
    <property type="term" value="F:serine-type endopeptidase activity"/>
    <property type="evidence" value="ECO:0007669"/>
    <property type="project" value="TreeGrafter"/>
</dbReference>
<dbReference type="FunFam" id="3.40.50.1820:FF:000028">
    <property type="entry name" value="S9 family peptidase"/>
    <property type="match status" value="1"/>
</dbReference>
<feature type="domain" description="Peptidase S9 prolyl oligopeptidase catalytic" evidence="6">
    <location>
        <begin position="426"/>
        <end position="636"/>
    </location>
</feature>
<evidence type="ECO:0000256" key="3">
    <source>
        <dbReference type="ARBA" id="ARBA00022729"/>
    </source>
</evidence>
<dbReference type="Proteomes" id="UP000249645">
    <property type="component" value="Unassembled WGS sequence"/>
</dbReference>
<protein>
    <submittedName>
        <fullName evidence="7">S9 family peptidase</fullName>
    </submittedName>
</protein>
<comment type="caution">
    <text evidence="7">The sequence shown here is derived from an EMBL/GenBank/DDBJ whole genome shotgun (WGS) entry which is preliminary data.</text>
</comment>
<evidence type="ECO:0000256" key="2">
    <source>
        <dbReference type="ARBA" id="ARBA00022670"/>
    </source>
</evidence>
<dbReference type="PANTHER" id="PTHR42776:SF13">
    <property type="entry name" value="DIPEPTIDYL-PEPTIDASE 5"/>
    <property type="match status" value="1"/>
</dbReference>
<reference evidence="7 8" key="1">
    <citation type="submission" date="2017-11" db="EMBL/GenBank/DDBJ databases">
        <title>Infants hospitalized years apart are colonized by the same room-sourced microbial strains.</title>
        <authorList>
            <person name="Brooks B."/>
            <person name="Olm M.R."/>
            <person name="Firek B.A."/>
            <person name="Baker R."/>
            <person name="Thomas B.C."/>
            <person name="Morowitz M.J."/>
            <person name="Banfield J.F."/>
        </authorList>
    </citation>
    <scope>NUCLEOTIDE SEQUENCE [LARGE SCALE GENOMIC DNA]</scope>
    <source>
        <strain evidence="7">S2_009_000_R2_76</strain>
    </source>
</reference>
<keyword evidence="3 5" id="KW-0732">Signal</keyword>
<accession>A0A2W5GCH3</accession>
<dbReference type="InterPro" id="IPR011042">
    <property type="entry name" value="6-blade_b-propeller_TolB-like"/>
</dbReference>